<dbReference type="PANTHER" id="PTHR43162:SF1">
    <property type="entry name" value="PRESTALK A DIFFERENTIATION PROTEIN A"/>
    <property type="match status" value="1"/>
</dbReference>
<dbReference type="SUPFAM" id="SSF51735">
    <property type="entry name" value="NAD(P)-binding Rossmann-fold domains"/>
    <property type="match status" value="1"/>
</dbReference>
<comment type="caution">
    <text evidence="3">The sequence shown here is derived from an EMBL/GenBank/DDBJ whole genome shotgun (WGS) entry which is preliminary data.</text>
</comment>
<keyword evidence="4" id="KW-1185">Reference proteome</keyword>
<organism evidence="3 4">
    <name type="scientific">Corallococcus llansteffanensis</name>
    <dbReference type="NCBI Taxonomy" id="2316731"/>
    <lineage>
        <taxon>Bacteria</taxon>
        <taxon>Pseudomonadati</taxon>
        <taxon>Myxococcota</taxon>
        <taxon>Myxococcia</taxon>
        <taxon>Myxococcales</taxon>
        <taxon>Cystobacterineae</taxon>
        <taxon>Myxococcaceae</taxon>
        <taxon>Corallococcus</taxon>
    </lineage>
</organism>
<dbReference type="InterPro" id="IPR051604">
    <property type="entry name" value="Ergot_Alk_Oxidoreductase"/>
</dbReference>
<dbReference type="Proteomes" id="UP000272888">
    <property type="component" value="Unassembled WGS sequence"/>
</dbReference>
<evidence type="ECO:0000313" key="4">
    <source>
        <dbReference type="Proteomes" id="UP000272888"/>
    </source>
</evidence>
<dbReference type="Pfam" id="PF13460">
    <property type="entry name" value="NAD_binding_10"/>
    <property type="match status" value="1"/>
</dbReference>
<dbReference type="Gene3D" id="3.90.25.10">
    <property type="entry name" value="UDP-galactose 4-epimerase, domain 1"/>
    <property type="match status" value="1"/>
</dbReference>
<dbReference type="RefSeq" id="WP_120644117.1">
    <property type="nucleotide sequence ID" value="NZ_RAWB01000138.1"/>
</dbReference>
<proteinExistence type="predicted"/>
<feature type="domain" description="NAD(P)-binding" evidence="2">
    <location>
        <begin position="7"/>
        <end position="176"/>
    </location>
</feature>
<name>A0A3A8Q303_9BACT</name>
<dbReference type="PANTHER" id="PTHR43162">
    <property type="match status" value="1"/>
</dbReference>
<dbReference type="AlphaFoldDB" id="A0A3A8Q303"/>
<dbReference type="EMBL" id="RAWB01000138">
    <property type="protein sequence ID" value="RKH59252.1"/>
    <property type="molecule type" value="Genomic_DNA"/>
</dbReference>
<protein>
    <submittedName>
        <fullName evidence="3">NAD-dependent epimerase/dehydratase family protein</fullName>
    </submittedName>
</protein>
<gene>
    <name evidence="3" type="ORF">D7V93_15285</name>
</gene>
<evidence type="ECO:0000313" key="3">
    <source>
        <dbReference type="EMBL" id="RKH59252.1"/>
    </source>
</evidence>
<evidence type="ECO:0000256" key="1">
    <source>
        <dbReference type="SAM" id="MobiDB-lite"/>
    </source>
</evidence>
<dbReference type="Gene3D" id="3.40.50.720">
    <property type="entry name" value="NAD(P)-binding Rossmann-like Domain"/>
    <property type="match status" value="1"/>
</dbReference>
<sequence length="291" mass="30761">MKYLITGATGNIGSLVTDRLIARGTRPCVFVRDAKKARALFGNAVDVRVGDLADISTALDGIDAVFLVNSGADLAVRDRAAALAAKAAGVCRLVKLSTLDARNGVGTGPWHAKGEAAIRKSGVAFTFIQSAAFMSNAFAWSQSIASEGTLRASTGGGKIAFIHPDDIADVAVKALTTSDHDGEALVITGPKALSYSEMASKLGAVRFEEISDDEARRRALAFGGGRQYADALVDIWRAIREGRLATVTDGVERVLGRQPASFDRWVEENASDFKPRGRIPGRGTRSGQPRS</sequence>
<feature type="region of interest" description="Disordered" evidence="1">
    <location>
        <begin position="266"/>
        <end position="291"/>
    </location>
</feature>
<dbReference type="InterPro" id="IPR016040">
    <property type="entry name" value="NAD(P)-bd_dom"/>
</dbReference>
<evidence type="ECO:0000259" key="2">
    <source>
        <dbReference type="Pfam" id="PF13460"/>
    </source>
</evidence>
<reference evidence="4" key="1">
    <citation type="submission" date="2018-09" db="EMBL/GenBank/DDBJ databases">
        <authorList>
            <person name="Livingstone P.G."/>
            <person name="Whitworth D.E."/>
        </authorList>
    </citation>
    <scope>NUCLEOTIDE SEQUENCE [LARGE SCALE GENOMIC DNA]</scope>
    <source>
        <strain evidence="4">CA051B</strain>
    </source>
</reference>
<accession>A0A3A8Q303</accession>
<dbReference type="InterPro" id="IPR036291">
    <property type="entry name" value="NAD(P)-bd_dom_sf"/>
</dbReference>
<feature type="compositionally biased region" description="Basic and acidic residues" evidence="1">
    <location>
        <begin position="266"/>
        <end position="275"/>
    </location>
</feature>